<dbReference type="AlphaFoldDB" id="A0AAC9JHY7"/>
<protein>
    <submittedName>
        <fullName evidence="1">Uncharacterized protein</fullName>
    </submittedName>
</protein>
<accession>A0AAC9JHY7</accession>
<organism evidence="1 2">
    <name type="scientific">Alteromonas mediterranea</name>
    <dbReference type="NCBI Taxonomy" id="314275"/>
    <lineage>
        <taxon>Bacteria</taxon>
        <taxon>Pseudomonadati</taxon>
        <taxon>Pseudomonadota</taxon>
        <taxon>Gammaproteobacteria</taxon>
        <taxon>Alteromonadales</taxon>
        <taxon>Alteromonadaceae</taxon>
        <taxon>Alteromonas/Salinimonas group</taxon>
        <taxon>Alteromonas</taxon>
    </lineage>
</organism>
<dbReference type="Proteomes" id="UP000182101">
    <property type="component" value="Plasmid pAMCP48-600"/>
</dbReference>
<gene>
    <name evidence="1" type="ORF">BM524_19600</name>
</gene>
<name>A0AAC9JHY7_9ALTE</name>
<proteinExistence type="predicted"/>
<keyword evidence="1" id="KW-0614">Plasmid</keyword>
<reference evidence="1 2" key="1">
    <citation type="submission" date="2016-11" db="EMBL/GenBank/DDBJ databases">
        <title>Networking in microbes: conjugative elements and plasmids in the genus Alteromonas.</title>
        <authorList>
            <person name="Lopez-Perez M."/>
            <person name="Ramon-Marco N."/>
            <person name="Rodriguez-Valera F."/>
        </authorList>
    </citation>
    <scope>NUCLEOTIDE SEQUENCE [LARGE SCALE GENOMIC DNA]</scope>
    <source>
        <strain evidence="1 2">CP48</strain>
        <plasmid evidence="2">pamcp48-600</plasmid>
    </source>
</reference>
<evidence type="ECO:0000313" key="2">
    <source>
        <dbReference type="Proteomes" id="UP000182101"/>
    </source>
</evidence>
<evidence type="ECO:0000313" key="1">
    <source>
        <dbReference type="EMBL" id="APD92128.1"/>
    </source>
</evidence>
<geneLocation type="plasmid" evidence="2">
    <name>pamcp48-600</name>
</geneLocation>
<dbReference type="EMBL" id="CP018025">
    <property type="protein sequence ID" value="APD92128.1"/>
    <property type="molecule type" value="Genomic_DNA"/>
</dbReference>
<sequence length="83" mass="9313">MEIAVQEYIEFETNDGIRKVALDRLVLKVSSCSQQGASYHALTMGALESNPQNATLLAPISKLRFDELRGKHPSLPLLRREMD</sequence>